<dbReference type="AlphaFoldDB" id="A0A168HQU9"/>
<accession>A0A168HQU9</accession>
<feature type="compositionally biased region" description="Pro residues" evidence="1">
    <location>
        <begin position="392"/>
        <end position="420"/>
    </location>
</feature>
<comment type="caution">
    <text evidence="3">The sequence shown here is derived from an EMBL/GenBank/DDBJ whole genome shotgun (WGS) entry which is preliminary data.</text>
</comment>
<evidence type="ECO:0000256" key="1">
    <source>
        <dbReference type="SAM" id="MobiDB-lite"/>
    </source>
</evidence>
<protein>
    <recommendedName>
        <fullName evidence="2">DUF5704 domain-containing protein</fullName>
    </recommendedName>
</protein>
<dbReference type="InterPro" id="IPR043759">
    <property type="entry name" value="DUF5704"/>
</dbReference>
<name>A0A168HQU9_9BACL</name>
<evidence type="ECO:0000313" key="3">
    <source>
        <dbReference type="EMBL" id="OAB38435.1"/>
    </source>
</evidence>
<dbReference type="RefSeq" id="WP_068536340.1">
    <property type="nucleotide sequence ID" value="NZ_LVJH01000048.1"/>
</dbReference>
<gene>
    <name evidence="3" type="ORF">PGLA_20295</name>
</gene>
<keyword evidence="4" id="KW-1185">Reference proteome</keyword>
<reference evidence="3 4" key="1">
    <citation type="submission" date="2016-03" db="EMBL/GenBank/DDBJ databases">
        <title>Draft genome sequence of Paenibacillus glacialis DSM 22343.</title>
        <authorList>
            <person name="Shin S.-K."/>
            <person name="Yi H."/>
        </authorList>
    </citation>
    <scope>NUCLEOTIDE SEQUENCE [LARGE SCALE GENOMIC DNA]</scope>
    <source>
        <strain evidence="3 4">DSM 22343</strain>
    </source>
</reference>
<dbReference type="EMBL" id="LVJH01000048">
    <property type="protein sequence ID" value="OAB38435.1"/>
    <property type="molecule type" value="Genomic_DNA"/>
</dbReference>
<dbReference type="STRING" id="494026.PGLA_20295"/>
<proteinExistence type="predicted"/>
<feature type="domain" description="DUF5704" evidence="2">
    <location>
        <begin position="348"/>
        <end position="491"/>
    </location>
</feature>
<sequence>MLIRRFYKRVVLSLLVIYIVLPIVYPANTFAVDTVVDLSGKIKFETRSTTATTDTRYKTVGFTITRDARCSGSQCAPRSRGNYGEVRLEQVGQDEHNDGTVTTYFEVSEAKVSEALKSAGLLGIQEGGTIYLSAIFHVIRGTTEGMTDYTDLTSIKQAASWGNMSVFRQYYDIAVPYQGMFNVDYIMRTTDQDLELGNIRSSRVGTGSINSSEVAGKWKLGEIITSSNFHAKDGSTPLLPKEFSKNGKNYVLFKSYLQSKLDANLTKFVVQGNPETTPSLYNRNFTTFVGGTNLVGVYRLVNTPPPTEPEPNDVVCTDPSPRDNMNDVDFDPNVNAVIRADTRDDEEFDVLLGIPTSESLYGNVLTKEYLSKYEYQEMTGMCTYTVNVTLPEPPPDPNAPPVPVPPVPDPNAPPIEPPVPSTEQVTVEREYSFWTVIDVEIYEIDEAKLWNYAFDNSGIIISPSGYNAPYYATAQTSKYEPASLPETVEALETQSAQEAAEMAIGEVIVWNDTFTLYNDTLMDGSESEGSGPTPQGIPIAGPIDRDVLYSPGNEIPISKTNKPDESSSGTISYRMVSGSSTMDYPIYGINTVTVHTPVVNYSSVSDDQAHNQKGDPNYNRAAFILERPFTIRMPTNGQHVNYPGYRDRDYAKYFRTKQVWFPFDVYNESRTQFIPKKTWVDIPVHQFETTFYLPVWVDEGNYEVAFRSIAHNAPEDFTYQPDANTDLTHHVATDEVSVEVIGRLYDFHITDIVDYNWETVFRTRKGSFNPTGISYWVGTNSIDGERRGNSAQLTLPIHPGSHTMKGFKNVVVKQGYHYKFDFKTKGNMFGPTDGIRITPSFNYVSKDGTMTTPVDLYYHSSEKKFVKIGSTADKVKRYVLLNDRLRNVPKEEITDTAEVKYRTNDTAGQSTNLSMNQYVNKYINKLTKKKTPVGGFSLLLLPEHTRTLIGPKSNIPPSVNTDRALSAIQHWYGEYSIPADTYVVKKGLKLYQNGPFDDKSPMFLKNGYIVVNFDIESIQNGDLKNPHLQYIKAPLMNQVVGGIQRKNQWKMEGFNNNIVDSFGNRFKLIDGDVVFYNANKSSRDDFGSQVTH</sequence>
<evidence type="ECO:0000313" key="4">
    <source>
        <dbReference type="Proteomes" id="UP000076967"/>
    </source>
</evidence>
<dbReference type="OrthoDB" id="2657408at2"/>
<dbReference type="Pfam" id="PF18964">
    <property type="entry name" value="DUF5704"/>
    <property type="match status" value="1"/>
</dbReference>
<evidence type="ECO:0000259" key="2">
    <source>
        <dbReference type="Pfam" id="PF18964"/>
    </source>
</evidence>
<feature type="region of interest" description="Disordered" evidence="1">
    <location>
        <begin position="392"/>
        <end position="423"/>
    </location>
</feature>
<dbReference type="Proteomes" id="UP000076967">
    <property type="component" value="Unassembled WGS sequence"/>
</dbReference>
<organism evidence="3 4">
    <name type="scientific">Paenibacillus glacialis</name>
    <dbReference type="NCBI Taxonomy" id="494026"/>
    <lineage>
        <taxon>Bacteria</taxon>
        <taxon>Bacillati</taxon>
        <taxon>Bacillota</taxon>
        <taxon>Bacilli</taxon>
        <taxon>Bacillales</taxon>
        <taxon>Paenibacillaceae</taxon>
        <taxon>Paenibacillus</taxon>
    </lineage>
</organism>